<organism evidence="3 4">
    <name type="scientific">Flavobacterium arsenatis</name>
    <dbReference type="NCBI Taxonomy" id="1484332"/>
    <lineage>
        <taxon>Bacteria</taxon>
        <taxon>Pseudomonadati</taxon>
        <taxon>Bacteroidota</taxon>
        <taxon>Flavobacteriia</taxon>
        <taxon>Flavobacteriales</taxon>
        <taxon>Flavobacteriaceae</taxon>
        <taxon>Flavobacterium</taxon>
    </lineage>
</organism>
<dbReference type="PANTHER" id="PTHR43174:SF1">
    <property type="entry name" value="UDP-N-ACETYLGLUCOSAMINE 2-EPIMERASE"/>
    <property type="match status" value="1"/>
</dbReference>
<proteinExistence type="inferred from homology"/>
<evidence type="ECO:0000313" key="4">
    <source>
        <dbReference type="Proteomes" id="UP001255185"/>
    </source>
</evidence>
<dbReference type="RefSeq" id="WP_310026241.1">
    <property type="nucleotide sequence ID" value="NZ_JAVDVI010000007.1"/>
</dbReference>
<dbReference type="EC" id="5.1.3.23" evidence="3"/>
<keyword evidence="1 3" id="KW-0413">Isomerase</keyword>
<dbReference type="Gene3D" id="3.40.50.2000">
    <property type="entry name" value="Glycogen Phosphorylase B"/>
    <property type="match status" value="2"/>
</dbReference>
<comment type="caution">
    <text evidence="3">The sequence shown here is derived from an EMBL/GenBank/DDBJ whole genome shotgun (WGS) entry which is preliminary data.</text>
</comment>
<evidence type="ECO:0000313" key="3">
    <source>
        <dbReference type="EMBL" id="MDR6967866.1"/>
    </source>
</evidence>
<protein>
    <submittedName>
        <fullName evidence="3">UDP-GlcNAc3NAcA epimerase</fullName>
        <ecNumber evidence="3">5.1.3.23</ecNumber>
    </submittedName>
</protein>
<name>A0ABU1TPK8_9FLAO</name>
<dbReference type="InterPro" id="IPR003331">
    <property type="entry name" value="UDP_GlcNAc_Epimerase_2_dom"/>
</dbReference>
<comment type="similarity">
    <text evidence="1">Belongs to the UDP-N-acetylglucosamine 2-epimerase family.</text>
</comment>
<dbReference type="EMBL" id="JAVDVI010000007">
    <property type="protein sequence ID" value="MDR6967866.1"/>
    <property type="molecule type" value="Genomic_DNA"/>
</dbReference>
<dbReference type="InterPro" id="IPR029767">
    <property type="entry name" value="WecB-like"/>
</dbReference>
<reference evidence="3 4" key="1">
    <citation type="submission" date="2023-07" db="EMBL/GenBank/DDBJ databases">
        <title>Sorghum-associated microbial communities from plants grown in Nebraska, USA.</title>
        <authorList>
            <person name="Schachtman D."/>
        </authorList>
    </citation>
    <scope>NUCLEOTIDE SEQUENCE [LARGE SCALE GENOMIC DNA]</scope>
    <source>
        <strain evidence="3 4">3773</strain>
    </source>
</reference>
<dbReference type="Proteomes" id="UP001255185">
    <property type="component" value="Unassembled WGS sequence"/>
</dbReference>
<gene>
    <name evidence="3" type="ORF">J2X31_001880</name>
</gene>
<keyword evidence="4" id="KW-1185">Reference proteome</keyword>
<accession>A0ABU1TPK8</accession>
<dbReference type="GO" id="GO:0016853">
    <property type="term" value="F:isomerase activity"/>
    <property type="evidence" value="ECO:0007669"/>
    <property type="project" value="UniProtKB-KW"/>
</dbReference>
<dbReference type="NCBIfam" id="TIGR00236">
    <property type="entry name" value="wecB"/>
    <property type="match status" value="1"/>
</dbReference>
<feature type="domain" description="UDP-N-acetylglucosamine 2-epimerase" evidence="2">
    <location>
        <begin position="29"/>
        <end position="376"/>
    </location>
</feature>
<dbReference type="CDD" id="cd03786">
    <property type="entry name" value="GTB_UDP-GlcNAc_2-Epimerase"/>
    <property type="match status" value="1"/>
</dbReference>
<sequence length="379" mass="42923">MIKILTIIGARPQIIKAAAISRSIKNKFQTKIKEVIVHTGQHYDANMSEVFFEELQIPKPDYNLNIGSGKHGNQTGKMISGIEEILETEKPNFMVIYGDTNSTLAGAISASKMHVQVVHIEAGLRSFNKSMPEEINRIVSDHVSTYLFPPTQTGVDNLKREGFNLESNPPFTIDNPGIFNLGDVMLDNSLYFSEIAESSNVLEILDLEKNKYVLATIHRNNNTDDKERLKQIFKSLHHISRQENVKIVLPLHPRTLKQRKVLLDESFSKELDENKNLIIIEPVSFLEMIALEKNAKLIITDSGGVQKEAFFFSKPCIILRQETEWVEIVESGAARLCDANFEMIIESYYWFDKNQNIQAANLYGDGTAAEKILQLLLND</sequence>
<dbReference type="SUPFAM" id="SSF53756">
    <property type="entry name" value="UDP-Glycosyltransferase/glycogen phosphorylase"/>
    <property type="match status" value="1"/>
</dbReference>
<evidence type="ECO:0000259" key="2">
    <source>
        <dbReference type="Pfam" id="PF02350"/>
    </source>
</evidence>
<dbReference type="Pfam" id="PF02350">
    <property type="entry name" value="Epimerase_2"/>
    <property type="match status" value="1"/>
</dbReference>
<evidence type="ECO:0000256" key="1">
    <source>
        <dbReference type="RuleBase" id="RU003513"/>
    </source>
</evidence>
<dbReference type="PANTHER" id="PTHR43174">
    <property type="entry name" value="UDP-N-ACETYLGLUCOSAMINE 2-EPIMERASE"/>
    <property type="match status" value="1"/>
</dbReference>